<feature type="transmembrane region" description="Helical" evidence="1">
    <location>
        <begin position="336"/>
        <end position="355"/>
    </location>
</feature>
<feature type="transmembrane region" description="Helical" evidence="1">
    <location>
        <begin position="118"/>
        <end position="147"/>
    </location>
</feature>
<dbReference type="EMBL" id="JACHMB010000001">
    <property type="protein sequence ID" value="MBB5776033.1"/>
    <property type="molecule type" value="Genomic_DNA"/>
</dbReference>
<sequence length="524" mass="54440">MTVLLGLAARRERLRSAVWILAVVMLGAGLVSYVDGYFPTQETLRTYARVISGNPIFLGLGGPVAEPSVGAMAAWRSGGLLFLLTAWMALTIVIRHTRGEEESGRQELMLSGVIGRTAPLTAALVTAAVAALVAGALTAGVLVAIGLEAAGSFAYGAAITAAGWVFAAIGAVTSQLARTTRTATTLGLLALGGSYALRYLGDASGATWLTWLSPLGWSHLVRAYAADRWWPLIVSLVATGVLLALAYALSARRDLDAGLLPVRPGPAAGPYLRGPFSLAWRLQRGLLARWAAGVAAAAALFAGLSGVAPRLAEQPGRVLDAFLQRYGGPSGDPVDAYLWIIVLLLAYTVALYPVLATLRLRHEESSGHAEALLSTAVSRLRWAAAHLAVAALGTLALLALGGFVTGLICSLVMGEPAVGRVLPAALEHVPAAWLVGAFAAFAVGVLPRVSVALSWAVWGAVTVVGDLVGPLIGLWGWSRVEPFHYTPNTVSGEPFTAAPATVILALTALLVATALIRLRDRDLG</sequence>
<feature type="transmembrane region" description="Helical" evidence="1">
    <location>
        <begin position="16"/>
        <end position="34"/>
    </location>
</feature>
<dbReference type="RefSeq" id="WP_185069622.1">
    <property type="nucleotide sequence ID" value="NZ_JACHMB010000001.1"/>
</dbReference>
<feature type="transmembrane region" description="Helical" evidence="1">
    <location>
        <begin position="497"/>
        <end position="518"/>
    </location>
</feature>
<keyword evidence="1" id="KW-0472">Membrane</keyword>
<evidence type="ECO:0000256" key="1">
    <source>
        <dbReference type="SAM" id="Phobius"/>
    </source>
</evidence>
<protein>
    <submittedName>
        <fullName evidence="2">ABC-2 type transport system permease protein</fullName>
    </submittedName>
</protein>
<feature type="transmembrane region" description="Helical" evidence="1">
    <location>
        <begin position="425"/>
        <end position="446"/>
    </location>
</feature>
<gene>
    <name evidence="2" type="ORF">HD596_002789</name>
</gene>
<keyword evidence="3" id="KW-1185">Reference proteome</keyword>
<comment type="caution">
    <text evidence="2">The sequence shown here is derived from an EMBL/GenBank/DDBJ whole genome shotgun (WGS) entry which is preliminary data.</text>
</comment>
<feature type="transmembrane region" description="Helical" evidence="1">
    <location>
        <begin position="77"/>
        <end position="97"/>
    </location>
</feature>
<evidence type="ECO:0000313" key="2">
    <source>
        <dbReference type="EMBL" id="MBB5776033.1"/>
    </source>
</evidence>
<keyword evidence="1" id="KW-0812">Transmembrane</keyword>
<feature type="transmembrane region" description="Helical" evidence="1">
    <location>
        <begin position="153"/>
        <end position="174"/>
    </location>
</feature>
<proteinExistence type="predicted"/>
<reference evidence="2 3" key="1">
    <citation type="submission" date="2020-08" db="EMBL/GenBank/DDBJ databases">
        <title>Sequencing the genomes of 1000 actinobacteria strains.</title>
        <authorList>
            <person name="Klenk H.-P."/>
        </authorList>
    </citation>
    <scope>NUCLEOTIDE SEQUENCE [LARGE SCALE GENOMIC DNA]</scope>
    <source>
        <strain evidence="2 3">DSM 45507</strain>
    </source>
</reference>
<feature type="transmembrane region" description="Helical" evidence="1">
    <location>
        <begin position="186"/>
        <end position="209"/>
    </location>
</feature>
<keyword evidence="1" id="KW-1133">Transmembrane helix</keyword>
<feature type="transmembrane region" description="Helical" evidence="1">
    <location>
        <begin position="229"/>
        <end position="249"/>
    </location>
</feature>
<dbReference type="Proteomes" id="UP000579153">
    <property type="component" value="Unassembled WGS sequence"/>
</dbReference>
<organism evidence="2 3">
    <name type="scientific">Nonomuraea jabiensis</name>
    <dbReference type="NCBI Taxonomy" id="882448"/>
    <lineage>
        <taxon>Bacteria</taxon>
        <taxon>Bacillati</taxon>
        <taxon>Actinomycetota</taxon>
        <taxon>Actinomycetes</taxon>
        <taxon>Streptosporangiales</taxon>
        <taxon>Streptosporangiaceae</taxon>
        <taxon>Nonomuraea</taxon>
    </lineage>
</organism>
<accession>A0A7W9G2K6</accession>
<feature type="transmembrane region" description="Helical" evidence="1">
    <location>
        <begin position="286"/>
        <end position="308"/>
    </location>
</feature>
<feature type="transmembrane region" description="Helical" evidence="1">
    <location>
        <begin position="387"/>
        <end position="413"/>
    </location>
</feature>
<evidence type="ECO:0000313" key="3">
    <source>
        <dbReference type="Proteomes" id="UP000579153"/>
    </source>
</evidence>
<dbReference type="AlphaFoldDB" id="A0A7W9G2K6"/>
<name>A0A7W9G2K6_9ACTN</name>
<feature type="transmembrane region" description="Helical" evidence="1">
    <location>
        <begin position="453"/>
        <end position="477"/>
    </location>
</feature>